<keyword evidence="5 14" id="KW-0732">Signal</keyword>
<dbReference type="InterPro" id="IPR017441">
    <property type="entry name" value="Protein_kinase_ATP_BS"/>
</dbReference>
<keyword evidence="10 13" id="KW-0472">Membrane</keyword>
<feature type="chain" id="PRO_5044824584" description="Protein kinase domain-containing protein" evidence="14">
    <location>
        <begin position="30"/>
        <end position="678"/>
    </location>
</feature>
<dbReference type="PROSITE" id="PS00107">
    <property type="entry name" value="PROTEIN_KINASE_ATP"/>
    <property type="match status" value="1"/>
</dbReference>
<evidence type="ECO:0000313" key="16">
    <source>
        <dbReference type="EMBL" id="KAL3714271.1"/>
    </source>
</evidence>
<keyword evidence="3" id="KW-0808">Transferase</keyword>
<keyword evidence="8 12" id="KW-0067">ATP-binding</keyword>
<reference evidence="16 17" key="1">
    <citation type="submission" date="2024-11" db="EMBL/GenBank/DDBJ databases">
        <title>Chromosome-level genome assembly of Eucalyptus globulus Labill. provides insights into its genome evolution.</title>
        <authorList>
            <person name="Li X."/>
        </authorList>
    </citation>
    <scope>NUCLEOTIDE SEQUENCE [LARGE SCALE GENOMIC DNA]</scope>
    <source>
        <strain evidence="16">CL2024</strain>
        <tissue evidence="16">Fresh tender leaves</tissue>
    </source>
</reference>
<dbReference type="PROSITE" id="PS50011">
    <property type="entry name" value="PROTEIN_KINASE_DOM"/>
    <property type="match status" value="1"/>
</dbReference>
<evidence type="ECO:0000256" key="10">
    <source>
        <dbReference type="ARBA" id="ARBA00023136"/>
    </source>
</evidence>
<evidence type="ECO:0000256" key="12">
    <source>
        <dbReference type="PROSITE-ProRule" id="PRU10141"/>
    </source>
</evidence>
<dbReference type="GO" id="GO:0004674">
    <property type="term" value="F:protein serine/threonine kinase activity"/>
    <property type="evidence" value="ECO:0007669"/>
    <property type="project" value="UniProtKB-KW"/>
</dbReference>
<keyword evidence="11" id="KW-0325">Glycoprotein</keyword>
<accession>A0ABD3IIP5</accession>
<name>A0ABD3IIP5_EUCGL</name>
<dbReference type="PANTHER" id="PTHR27009">
    <property type="entry name" value="RUST RESISTANCE KINASE LR10-RELATED"/>
    <property type="match status" value="1"/>
</dbReference>
<dbReference type="InterPro" id="IPR011009">
    <property type="entry name" value="Kinase-like_dom_sf"/>
</dbReference>
<evidence type="ECO:0000256" key="6">
    <source>
        <dbReference type="ARBA" id="ARBA00022741"/>
    </source>
</evidence>
<comment type="subcellular location">
    <subcellularLocation>
        <location evidence="1">Membrane</location>
        <topology evidence="1">Single-pass type I membrane protein</topology>
    </subcellularLocation>
</comment>
<organism evidence="16 17">
    <name type="scientific">Eucalyptus globulus</name>
    <name type="common">Tasmanian blue gum</name>
    <dbReference type="NCBI Taxonomy" id="34317"/>
    <lineage>
        <taxon>Eukaryota</taxon>
        <taxon>Viridiplantae</taxon>
        <taxon>Streptophyta</taxon>
        <taxon>Embryophyta</taxon>
        <taxon>Tracheophyta</taxon>
        <taxon>Spermatophyta</taxon>
        <taxon>Magnoliopsida</taxon>
        <taxon>eudicotyledons</taxon>
        <taxon>Gunneridae</taxon>
        <taxon>Pentapetalae</taxon>
        <taxon>rosids</taxon>
        <taxon>malvids</taxon>
        <taxon>Myrtales</taxon>
        <taxon>Myrtaceae</taxon>
        <taxon>Myrtoideae</taxon>
        <taxon>Eucalypteae</taxon>
        <taxon>Eucalyptus</taxon>
    </lineage>
</organism>
<keyword evidence="17" id="KW-1185">Reference proteome</keyword>
<dbReference type="InterPro" id="IPR000719">
    <property type="entry name" value="Prot_kinase_dom"/>
</dbReference>
<dbReference type="SMART" id="SM00220">
    <property type="entry name" value="S_TKc"/>
    <property type="match status" value="1"/>
</dbReference>
<feature type="binding site" evidence="12">
    <location>
        <position position="376"/>
    </location>
    <ligand>
        <name>ATP</name>
        <dbReference type="ChEBI" id="CHEBI:30616"/>
    </ligand>
</feature>
<dbReference type="GO" id="GO:0016020">
    <property type="term" value="C:membrane"/>
    <property type="evidence" value="ECO:0007669"/>
    <property type="project" value="UniProtKB-SubCell"/>
</dbReference>
<dbReference type="Pfam" id="PF13947">
    <property type="entry name" value="GUB_WAK_bind"/>
    <property type="match status" value="1"/>
</dbReference>
<gene>
    <name evidence="16" type="ORF">ACJRO7_006236</name>
</gene>
<keyword evidence="9 13" id="KW-1133">Transmembrane helix</keyword>
<evidence type="ECO:0000256" key="4">
    <source>
        <dbReference type="ARBA" id="ARBA00022692"/>
    </source>
</evidence>
<keyword evidence="6 12" id="KW-0547">Nucleotide-binding</keyword>
<feature type="transmembrane region" description="Helical" evidence="13">
    <location>
        <begin position="285"/>
        <end position="310"/>
    </location>
</feature>
<comment type="caution">
    <text evidence="16">The sequence shown here is derived from an EMBL/GenBank/DDBJ whole genome shotgun (WGS) entry which is preliminary data.</text>
</comment>
<feature type="domain" description="Protein kinase" evidence="15">
    <location>
        <begin position="348"/>
        <end position="632"/>
    </location>
</feature>
<dbReference type="Gene3D" id="3.30.200.20">
    <property type="entry name" value="Phosphorylase Kinase, domain 1"/>
    <property type="match status" value="1"/>
</dbReference>
<evidence type="ECO:0000256" key="7">
    <source>
        <dbReference type="ARBA" id="ARBA00022777"/>
    </source>
</evidence>
<evidence type="ECO:0000256" key="11">
    <source>
        <dbReference type="ARBA" id="ARBA00023180"/>
    </source>
</evidence>
<dbReference type="InterPro" id="IPR008271">
    <property type="entry name" value="Ser/Thr_kinase_AS"/>
</dbReference>
<evidence type="ECO:0000256" key="2">
    <source>
        <dbReference type="ARBA" id="ARBA00022527"/>
    </source>
</evidence>
<dbReference type="AlphaFoldDB" id="A0ABD3IIP5"/>
<dbReference type="Proteomes" id="UP001634007">
    <property type="component" value="Unassembled WGS sequence"/>
</dbReference>
<evidence type="ECO:0000256" key="9">
    <source>
        <dbReference type="ARBA" id="ARBA00022989"/>
    </source>
</evidence>
<keyword evidence="4 13" id="KW-0812">Transmembrane</keyword>
<dbReference type="InterPro" id="IPR025287">
    <property type="entry name" value="WAK_GUB"/>
</dbReference>
<keyword evidence="2" id="KW-0723">Serine/threonine-protein kinase</keyword>
<keyword evidence="7" id="KW-0418">Kinase</keyword>
<sequence length="678" mass="76728">MINSLGSICVYRVFLLILQILLLGTSSNAKNSHLCIASSCGDIHNISYPFRLKSDRKGCGHSDYELICESNRTVLYWGAGRYYVKSIHYDFYHDKINFNGVIKLVDDGLQEGNCSSLPRHSLMSSNFSGFDRYGSLYTNSVVFVKCSQPAASSWYVDTKPCIGGAYSTGMSPDFSQTEVYSYATIGRYFGASASDIKDSCTITMMTLASNSFSDWGRDQYYRGRSSYNYEDIHNDMAQGFNLSYQSSSIGMSEFCFLGFNYRGRCTMYNSNTTTMVVIVATNALLYFPLAHFLMAKFILGAPCVFIFLAYKWKRRHQAMDGKIEEFLQAHNNFFPIRYSYSDIKKITRNFKHKLGEGGYGSVYKGILRSGNEVAVKILNKPKSNGQDFISEVATIGRIHHVNVVELVGFCFNNSKQALVYNFMSNGSLDKHIFSKDDDNSLDYQKIYEISLGVARGIEYLHRGCDMQILHFDIKPHNILLDKNFIPKVSDFGLARIYPMNHNIVSLTAARGTLGYMAPELFYKAIGGVSYKADVYSFGMLLMEMASRRKNAKANVERSSQIYFPLWVYDQLNKESEVEIEEVEGDGEIMRKMVTVAFWCIQLIPDDRPSMSRVLNMLEGDINKLRLPPKPLLYPSEKPFDDVDAEIELESFPTTSSAPTISDGYQFQNNNEIPASHIV</sequence>
<dbReference type="GO" id="GO:0005524">
    <property type="term" value="F:ATP binding"/>
    <property type="evidence" value="ECO:0007669"/>
    <property type="project" value="UniProtKB-UniRule"/>
</dbReference>
<evidence type="ECO:0000256" key="5">
    <source>
        <dbReference type="ARBA" id="ARBA00022729"/>
    </source>
</evidence>
<proteinExistence type="predicted"/>
<evidence type="ECO:0000256" key="8">
    <source>
        <dbReference type="ARBA" id="ARBA00022840"/>
    </source>
</evidence>
<protein>
    <recommendedName>
        <fullName evidence="15">Protein kinase domain-containing protein</fullName>
    </recommendedName>
</protein>
<dbReference type="FunFam" id="3.30.200.20:FF:000178">
    <property type="entry name" value="serine/threonine-protein kinase PBS1-like"/>
    <property type="match status" value="1"/>
</dbReference>
<dbReference type="FunFam" id="1.10.510.10:FF:000590">
    <property type="entry name" value="PR5-like receptor kinase"/>
    <property type="match status" value="1"/>
</dbReference>
<evidence type="ECO:0000256" key="1">
    <source>
        <dbReference type="ARBA" id="ARBA00004479"/>
    </source>
</evidence>
<dbReference type="InterPro" id="IPR045874">
    <property type="entry name" value="LRK10/LRL21-25-like"/>
</dbReference>
<dbReference type="EMBL" id="JBJKBG010000011">
    <property type="protein sequence ID" value="KAL3714271.1"/>
    <property type="molecule type" value="Genomic_DNA"/>
</dbReference>
<evidence type="ECO:0000259" key="15">
    <source>
        <dbReference type="PROSITE" id="PS50011"/>
    </source>
</evidence>
<dbReference type="Pfam" id="PF00069">
    <property type="entry name" value="Pkinase"/>
    <property type="match status" value="1"/>
</dbReference>
<evidence type="ECO:0000256" key="3">
    <source>
        <dbReference type="ARBA" id="ARBA00022679"/>
    </source>
</evidence>
<evidence type="ECO:0000256" key="13">
    <source>
        <dbReference type="SAM" id="Phobius"/>
    </source>
</evidence>
<dbReference type="PROSITE" id="PS00108">
    <property type="entry name" value="PROTEIN_KINASE_ST"/>
    <property type="match status" value="1"/>
</dbReference>
<evidence type="ECO:0000313" key="17">
    <source>
        <dbReference type="Proteomes" id="UP001634007"/>
    </source>
</evidence>
<dbReference type="Gene3D" id="1.10.510.10">
    <property type="entry name" value="Transferase(Phosphotransferase) domain 1"/>
    <property type="match status" value="1"/>
</dbReference>
<dbReference type="SUPFAM" id="SSF56112">
    <property type="entry name" value="Protein kinase-like (PK-like)"/>
    <property type="match status" value="1"/>
</dbReference>
<feature type="signal peptide" evidence="14">
    <location>
        <begin position="1"/>
        <end position="29"/>
    </location>
</feature>
<evidence type="ECO:0000256" key="14">
    <source>
        <dbReference type="SAM" id="SignalP"/>
    </source>
</evidence>